<feature type="domain" description="SGNH hydrolase-type esterase" evidence="2">
    <location>
        <begin position="49"/>
        <end position="211"/>
    </location>
</feature>
<feature type="chain" id="PRO_5001584619" evidence="1">
    <location>
        <begin position="34"/>
        <end position="227"/>
    </location>
</feature>
<dbReference type="KEGG" id="cbaa:SRAA_0683"/>
<protein>
    <submittedName>
        <fullName evidence="3">Lysophospholipase L1 and related esterase</fullName>
    </submittedName>
</protein>
<dbReference type="InterPro" id="IPR051532">
    <property type="entry name" value="Ester_Hydrolysis_Enzymes"/>
</dbReference>
<dbReference type="Pfam" id="PF13472">
    <property type="entry name" value="Lipase_GDSL_2"/>
    <property type="match status" value="1"/>
</dbReference>
<accession>A0A060NHF6</accession>
<dbReference type="CDD" id="cd01822">
    <property type="entry name" value="Lysophospholipase_L1_like"/>
    <property type="match status" value="1"/>
</dbReference>
<keyword evidence="4" id="KW-1185">Reference proteome</keyword>
<dbReference type="SUPFAM" id="SSF52266">
    <property type="entry name" value="SGNH hydrolase"/>
    <property type="match status" value="1"/>
</dbReference>
<name>A0A060NHF6_9BURK</name>
<gene>
    <name evidence="3" type="ORF">SRAA_0683</name>
</gene>
<dbReference type="STRING" id="1458425.SRAA_0683"/>
<dbReference type="Gene3D" id="3.40.50.1110">
    <property type="entry name" value="SGNH hydrolase"/>
    <property type="match status" value="1"/>
</dbReference>
<dbReference type="PROSITE" id="PS51318">
    <property type="entry name" value="TAT"/>
    <property type="match status" value="1"/>
</dbReference>
<evidence type="ECO:0000259" key="2">
    <source>
        <dbReference type="Pfam" id="PF13472"/>
    </source>
</evidence>
<dbReference type="OrthoDB" id="9786188at2"/>
<evidence type="ECO:0000313" key="3">
    <source>
        <dbReference type="EMBL" id="BAO80537.1"/>
    </source>
</evidence>
<feature type="signal peptide" evidence="1">
    <location>
        <begin position="1"/>
        <end position="33"/>
    </location>
</feature>
<proteinExistence type="predicted"/>
<dbReference type="InterPro" id="IPR013830">
    <property type="entry name" value="SGNH_hydro"/>
</dbReference>
<organism evidence="3 4">
    <name type="scientific">Serpentinimonas raichei</name>
    <dbReference type="NCBI Taxonomy" id="1458425"/>
    <lineage>
        <taxon>Bacteria</taxon>
        <taxon>Pseudomonadati</taxon>
        <taxon>Pseudomonadota</taxon>
        <taxon>Betaproteobacteria</taxon>
        <taxon>Burkholderiales</taxon>
        <taxon>Comamonadaceae</taxon>
        <taxon>Serpentinimonas</taxon>
    </lineage>
</organism>
<dbReference type="Proteomes" id="UP000067461">
    <property type="component" value="Chromosome"/>
</dbReference>
<evidence type="ECO:0000256" key="1">
    <source>
        <dbReference type="SAM" id="SignalP"/>
    </source>
</evidence>
<keyword evidence="1" id="KW-0732">Signal</keyword>
<dbReference type="PANTHER" id="PTHR30383">
    <property type="entry name" value="THIOESTERASE 1/PROTEASE 1/LYSOPHOSPHOLIPASE L1"/>
    <property type="match status" value="1"/>
</dbReference>
<evidence type="ECO:0000313" key="4">
    <source>
        <dbReference type="Proteomes" id="UP000067461"/>
    </source>
</evidence>
<sequence length="227" mass="24220">MKPPLVWNRRHFNACAAAAAALGLSLAPIVAHANPAAAANAPAAPKLLVLGDSLSAEFGLRRGSGWVALLQQRLASEGRSMQVFNASIGGETTAGGRSRLPALLRTHQPAVVVIALGANDALRGLPLTQTSDNLRAIARESRAAGARVLLLGIDVPPNFGERFRQDFRRLFTDIAQAEQAALMLFMLEGVADRADPTELFQSDGIHPNEAAQPIILEQVWPHLRPLL</sequence>
<dbReference type="InterPro" id="IPR006311">
    <property type="entry name" value="TAT_signal"/>
</dbReference>
<dbReference type="RefSeq" id="WP_045530988.1">
    <property type="nucleotide sequence ID" value="NZ_AP014568.1"/>
</dbReference>
<dbReference type="AlphaFoldDB" id="A0A060NHF6"/>
<dbReference type="InterPro" id="IPR036514">
    <property type="entry name" value="SGNH_hydro_sf"/>
</dbReference>
<dbReference type="HOGENOM" id="CLU_051180_3_0_4"/>
<reference evidence="3 4" key="1">
    <citation type="journal article" date="2014" name="Nat. Commun.">
        <title>Physiological and genomic features of highly alkaliphilic hydrogen-utilizing Betaproteobacteria from a continental serpentinizing site.</title>
        <authorList>
            <person name="Suzuki S."/>
            <person name="Kuenen J.G."/>
            <person name="Schipper K."/>
            <person name="van der Velde S."/>
            <person name="Ishii S."/>
            <person name="Wu A."/>
            <person name="Sorokin D.Y."/>
            <person name="Tenney A."/>
            <person name="Meng X.Y."/>
            <person name="Morrill P.L."/>
            <person name="Kamagata Y."/>
            <person name="Muyzer G."/>
            <person name="Nealson K.H."/>
        </authorList>
    </citation>
    <scope>NUCLEOTIDE SEQUENCE [LARGE SCALE GENOMIC DNA]</scope>
    <source>
        <strain evidence="3 4">A1</strain>
    </source>
</reference>
<dbReference type="PANTHER" id="PTHR30383:SF24">
    <property type="entry name" value="THIOESTERASE 1_PROTEASE 1_LYSOPHOSPHOLIPASE L1"/>
    <property type="match status" value="1"/>
</dbReference>
<dbReference type="EMBL" id="AP014568">
    <property type="protein sequence ID" value="BAO80537.1"/>
    <property type="molecule type" value="Genomic_DNA"/>
</dbReference>
<dbReference type="GO" id="GO:0004622">
    <property type="term" value="F:phosphatidylcholine lysophospholipase activity"/>
    <property type="evidence" value="ECO:0007669"/>
    <property type="project" value="TreeGrafter"/>
</dbReference>